<keyword evidence="2" id="KW-1185">Reference proteome</keyword>
<evidence type="ECO:0000313" key="2">
    <source>
        <dbReference type="Proteomes" id="UP000015104"/>
    </source>
</evidence>
<reference evidence="1" key="2">
    <citation type="submission" date="2015-06" db="UniProtKB">
        <authorList>
            <consortium name="EnsemblMetazoa"/>
        </authorList>
    </citation>
    <scope>IDENTIFICATION</scope>
</reference>
<evidence type="ECO:0000313" key="1">
    <source>
        <dbReference type="EnsemblMetazoa" id="tetur05g04050.1"/>
    </source>
</evidence>
<sequence>MYWLINRTSLRLSRQKGPDVSIELPSLPAYLVFQPFQDIEGQQFVTFIGTQKVIGIDKQITGTPTTFLSKSKELPNYGRFRLYLWKPNGSALSIYLV</sequence>
<proteinExistence type="predicted"/>
<accession>T1K4V6</accession>
<organism evidence="1 2">
    <name type="scientific">Tetranychus urticae</name>
    <name type="common">Two-spotted spider mite</name>
    <dbReference type="NCBI Taxonomy" id="32264"/>
    <lineage>
        <taxon>Eukaryota</taxon>
        <taxon>Metazoa</taxon>
        <taxon>Ecdysozoa</taxon>
        <taxon>Arthropoda</taxon>
        <taxon>Chelicerata</taxon>
        <taxon>Arachnida</taxon>
        <taxon>Acari</taxon>
        <taxon>Acariformes</taxon>
        <taxon>Trombidiformes</taxon>
        <taxon>Prostigmata</taxon>
        <taxon>Eleutherengona</taxon>
        <taxon>Raphignathae</taxon>
        <taxon>Tetranychoidea</taxon>
        <taxon>Tetranychidae</taxon>
        <taxon>Tetranychus</taxon>
    </lineage>
</organism>
<name>T1K4V6_TETUR</name>
<dbReference type="EMBL" id="CAEY01001581">
    <property type="status" value="NOT_ANNOTATED_CDS"/>
    <property type="molecule type" value="Genomic_DNA"/>
</dbReference>
<dbReference type="Proteomes" id="UP000015104">
    <property type="component" value="Unassembled WGS sequence"/>
</dbReference>
<reference evidence="2" key="1">
    <citation type="submission" date="2011-08" db="EMBL/GenBank/DDBJ databases">
        <authorList>
            <person name="Rombauts S."/>
        </authorList>
    </citation>
    <scope>NUCLEOTIDE SEQUENCE</scope>
    <source>
        <strain evidence="2">London</strain>
    </source>
</reference>
<dbReference type="EnsemblMetazoa" id="tetur05g04050.1">
    <property type="protein sequence ID" value="tetur05g04050.1"/>
    <property type="gene ID" value="tetur05g04050"/>
</dbReference>
<dbReference type="AlphaFoldDB" id="T1K4V6"/>
<protein>
    <submittedName>
        <fullName evidence="1">Uncharacterized protein</fullName>
    </submittedName>
</protein>
<dbReference type="HOGENOM" id="CLU_2349395_0_0_1"/>